<dbReference type="InterPro" id="IPR020624">
    <property type="entry name" value="Schiff_base-form_aldolases_CS"/>
</dbReference>
<evidence type="ECO:0000256" key="6">
    <source>
        <dbReference type="ARBA" id="ARBA00022605"/>
    </source>
</evidence>
<dbReference type="PROSITE" id="PS00666">
    <property type="entry name" value="DHDPS_2"/>
    <property type="match status" value="1"/>
</dbReference>
<dbReference type="InterPro" id="IPR013785">
    <property type="entry name" value="Aldolase_TIM"/>
</dbReference>
<evidence type="ECO:0000256" key="4">
    <source>
        <dbReference type="ARBA" id="ARBA00012086"/>
    </source>
</evidence>
<dbReference type="Gene3D" id="3.20.20.70">
    <property type="entry name" value="Aldolase class I"/>
    <property type="match status" value="1"/>
</dbReference>
<evidence type="ECO:0000256" key="7">
    <source>
        <dbReference type="ARBA" id="ARBA00022915"/>
    </source>
</evidence>
<dbReference type="HAMAP" id="MF_00418">
    <property type="entry name" value="DapA"/>
    <property type="match status" value="1"/>
</dbReference>
<keyword evidence="8 12" id="KW-0457">Lysine biosynthesis</keyword>
<dbReference type="PROSITE" id="PS00665">
    <property type="entry name" value="DHDPS_1"/>
    <property type="match status" value="1"/>
</dbReference>
<dbReference type="RefSeq" id="WP_405279354.1">
    <property type="nucleotide sequence ID" value="NZ_CP144380.1"/>
</dbReference>
<dbReference type="InterPro" id="IPR005263">
    <property type="entry name" value="DapA"/>
</dbReference>
<keyword evidence="15" id="KW-1185">Reference proteome</keyword>
<keyword evidence="7 12" id="KW-0220">Diaminopimelate biosynthesis</keyword>
<proteinExistence type="inferred from homology"/>
<dbReference type="PANTHER" id="PTHR12128:SF66">
    <property type="entry name" value="4-HYDROXY-2-OXOGLUTARATE ALDOLASE, MITOCHONDRIAL"/>
    <property type="match status" value="1"/>
</dbReference>
<dbReference type="CDD" id="cd00950">
    <property type="entry name" value="DHDPS"/>
    <property type="match status" value="1"/>
</dbReference>
<organism evidence="14 15">
    <name type="scientific">Gaopeijia maritima</name>
    <dbReference type="NCBI Taxonomy" id="3119007"/>
    <lineage>
        <taxon>Bacteria</taxon>
        <taxon>Pseudomonadati</taxon>
        <taxon>Gemmatimonadota</taxon>
        <taxon>Longimicrobiia</taxon>
        <taxon>Gaopeijiales</taxon>
        <taxon>Gaopeijiaceae</taxon>
        <taxon>Gaopeijia</taxon>
    </lineage>
</organism>
<comment type="function">
    <text evidence="1 12">Catalyzes the condensation of (S)-aspartate-beta-semialdehyde [(S)-ASA] and pyruvate to 4-hydroxy-tetrahydrodipicolinate (HTPA).</text>
</comment>
<evidence type="ECO:0000256" key="9">
    <source>
        <dbReference type="ARBA" id="ARBA00023239"/>
    </source>
</evidence>
<feature type="binding site" evidence="12">
    <location>
        <position position="213"/>
    </location>
    <ligand>
        <name>pyruvate</name>
        <dbReference type="ChEBI" id="CHEBI:15361"/>
    </ligand>
</feature>
<feature type="site" description="Part of a proton relay during catalysis" evidence="12">
    <location>
        <position position="53"/>
    </location>
</feature>
<protein>
    <recommendedName>
        <fullName evidence="4 12">4-hydroxy-tetrahydrodipicolinate synthase</fullName>
        <shortName evidence="12">HTPA synthase</shortName>
        <ecNumber evidence="4 12">4.3.3.7</ecNumber>
    </recommendedName>
</protein>
<comment type="similarity">
    <text evidence="3 12 13">Belongs to the DapA family.</text>
</comment>
<dbReference type="InterPro" id="IPR002220">
    <property type="entry name" value="DapA-like"/>
</dbReference>
<gene>
    <name evidence="12 14" type="primary">dapA</name>
    <name evidence="14" type="ORF">WI372_07935</name>
</gene>
<keyword evidence="9 12" id="KW-0456">Lyase</keyword>
<dbReference type="PANTHER" id="PTHR12128">
    <property type="entry name" value="DIHYDRODIPICOLINATE SYNTHASE"/>
    <property type="match status" value="1"/>
</dbReference>
<dbReference type="PIRSF" id="PIRSF001365">
    <property type="entry name" value="DHDPS"/>
    <property type="match status" value="1"/>
</dbReference>
<dbReference type="Proteomes" id="UP001484239">
    <property type="component" value="Unassembled WGS sequence"/>
</dbReference>
<dbReference type="NCBIfam" id="TIGR00674">
    <property type="entry name" value="dapA"/>
    <property type="match status" value="1"/>
</dbReference>
<dbReference type="SUPFAM" id="SSF51569">
    <property type="entry name" value="Aldolase"/>
    <property type="match status" value="1"/>
</dbReference>
<keyword evidence="10 12" id="KW-0704">Schiff base</keyword>
<evidence type="ECO:0000256" key="2">
    <source>
        <dbReference type="ARBA" id="ARBA00005120"/>
    </source>
</evidence>
<dbReference type="EC" id="4.3.3.7" evidence="4 12"/>
<evidence type="ECO:0000256" key="5">
    <source>
        <dbReference type="ARBA" id="ARBA00022490"/>
    </source>
</evidence>
<feature type="binding site" evidence="12">
    <location>
        <position position="54"/>
    </location>
    <ligand>
        <name>pyruvate</name>
        <dbReference type="ChEBI" id="CHEBI:15361"/>
    </ligand>
</feature>
<accession>A0ABU9E9V0</accession>
<evidence type="ECO:0000256" key="11">
    <source>
        <dbReference type="ARBA" id="ARBA00047836"/>
    </source>
</evidence>
<comment type="catalytic activity">
    <reaction evidence="11 12">
        <text>L-aspartate 4-semialdehyde + pyruvate = (2S,4S)-4-hydroxy-2,3,4,5-tetrahydrodipicolinate + H2O + H(+)</text>
        <dbReference type="Rhea" id="RHEA:34171"/>
        <dbReference type="ChEBI" id="CHEBI:15361"/>
        <dbReference type="ChEBI" id="CHEBI:15377"/>
        <dbReference type="ChEBI" id="CHEBI:15378"/>
        <dbReference type="ChEBI" id="CHEBI:67139"/>
        <dbReference type="ChEBI" id="CHEBI:537519"/>
        <dbReference type="EC" id="4.3.3.7"/>
    </reaction>
</comment>
<keyword evidence="6 12" id="KW-0028">Amino-acid biosynthesis</keyword>
<evidence type="ECO:0000256" key="8">
    <source>
        <dbReference type="ARBA" id="ARBA00023154"/>
    </source>
</evidence>
<feature type="active site" description="Proton donor/acceptor" evidence="12">
    <location>
        <position position="142"/>
    </location>
</feature>
<evidence type="ECO:0000313" key="14">
    <source>
        <dbReference type="EMBL" id="MEK9500903.1"/>
    </source>
</evidence>
<dbReference type="Pfam" id="PF00701">
    <property type="entry name" value="DHDPS"/>
    <property type="match status" value="1"/>
</dbReference>
<dbReference type="GO" id="GO:0008840">
    <property type="term" value="F:4-hydroxy-tetrahydrodipicolinate synthase activity"/>
    <property type="evidence" value="ECO:0007669"/>
    <property type="project" value="UniProtKB-EC"/>
</dbReference>
<reference evidence="14 15" key="1">
    <citation type="submission" date="2024-02" db="EMBL/GenBank/DDBJ databases">
        <title>A novel Gemmatimonadota bacterium.</title>
        <authorList>
            <person name="Du Z.-J."/>
            <person name="Ye Y.-Q."/>
        </authorList>
    </citation>
    <scope>NUCLEOTIDE SEQUENCE [LARGE SCALE GENOMIC DNA]</scope>
    <source>
        <strain evidence="14 15">DH-20</strain>
    </source>
</reference>
<evidence type="ECO:0000256" key="13">
    <source>
        <dbReference type="PIRNR" id="PIRNR001365"/>
    </source>
</evidence>
<comment type="caution">
    <text evidence="12">Was originally thought to be a dihydrodipicolinate synthase (DHDPS), catalyzing the condensation of (S)-aspartate-beta-semialdehyde [(S)-ASA] and pyruvate to dihydrodipicolinate (DHDP). However, it was shown in E.coli that the product of the enzymatic reaction is not dihydrodipicolinate but in fact (4S)-4-hydroxy-2,3,4,5-tetrahydro-(2S)-dipicolinic acid (HTPA), and that the consecutive dehydration reaction leading to DHDP is not spontaneous but catalyzed by DapB.</text>
</comment>
<dbReference type="PRINTS" id="PR00146">
    <property type="entry name" value="DHPICSNTHASE"/>
</dbReference>
<evidence type="ECO:0000256" key="3">
    <source>
        <dbReference type="ARBA" id="ARBA00007592"/>
    </source>
</evidence>
<evidence type="ECO:0000256" key="10">
    <source>
        <dbReference type="ARBA" id="ARBA00023270"/>
    </source>
</evidence>
<evidence type="ECO:0000313" key="15">
    <source>
        <dbReference type="Proteomes" id="UP001484239"/>
    </source>
</evidence>
<comment type="caution">
    <text evidence="14">The sequence shown here is derived from an EMBL/GenBank/DDBJ whole genome shotgun (WGS) entry which is preliminary data.</text>
</comment>
<keyword evidence="5 12" id="KW-0963">Cytoplasm</keyword>
<evidence type="ECO:0000256" key="1">
    <source>
        <dbReference type="ARBA" id="ARBA00003294"/>
    </source>
</evidence>
<sequence>MTEPSTDATAFRGVMPALVTPMRSDGEINWDALLDQTEWVLTHGVHGVVPCGTTGESATLSADEQRAVIERVVQIVGGRVPVVAGAGGNDTRRVAELAAAAAEAGADGILSVTPYYNRPSIEGLVEHYRAVAEAADRPVILYNVPSRTGRDMTPDEVFRIAEAVPGVVGIKEASGKIDRFSTLLAERPSDFLVFSGDDELAFPAMAMGAEGVISVVANEAPGPMSDMADGLREGRLDDARAIHLRLLAVMRANFVTTNPVPVKTALQLMGRAPAFFRLPLTPLQVGDPALVTLRTALEEAGLIETVTLASR</sequence>
<comment type="subcellular location">
    <subcellularLocation>
        <location evidence="12">Cytoplasm</location>
    </subcellularLocation>
</comment>
<comment type="pathway">
    <text evidence="2 12">Amino-acid biosynthesis; L-lysine biosynthesis via DAP pathway; (S)-tetrahydrodipicolinate from L-aspartate: step 3/4.</text>
</comment>
<feature type="site" description="Part of a proton relay during catalysis" evidence="12">
    <location>
        <position position="116"/>
    </location>
</feature>
<dbReference type="InterPro" id="IPR020625">
    <property type="entry name" value="Schiff_base-form_aldolases_AS"/>
</dbReference>
<feature type="active site" description="Schiff-base intermediate with substrate" evidence="12">
    <location>
        <position position="171"/>
    </location>
</feature>
<evidence type="ECO:0000256" key="12">
    <source>
        <dbReference type="HAMAP-Rule" id="MF_00418"/>
    </source>
</evidence>
<dbReference type="EMBL" id="JBBHLI010000003">
    <property type="protein sequence ID" value="MEK9500903.1"/>
    <property type="molecule type" value="Genomic_DNA"/>
</dbReference>
<dbReference type="SMART" id="SM01130">
    <property type="entry name" value="DHDPS"/>
    <property type="match status" value="1"/>
</dbReference>
<name>A0ABU9E9V0_9BACT</name>
<comment type="subunit">
    <text evidence="12">Homotetramer; dimer of dimers.</text>
</comment>